<dbReference type="OrthoDB" id="9801289at2"/>
<keyword evidence="10" id="KW-1185">Reference proteome</keyword>
<evidence type="ECO:0000256" key="3">
    <source>
        <dbReference type="ARBA" id="ARBA00022605"/>
    </source>
</evidence>
<dbReference type="SUPFAM" id="SSF51735">
    <property type="entry name" value="NAD(P)-binding Rossmann-fold domains"/>
    <property type="match status" value="1"/>
</dbReference>
<dbReference type="Pfam" id="PF01118">
    <property type="entry name" value="Semialdhyde_dh"/>
    <property type="match status" value="1"/>
</dbReference>
<evidence type="ECO:0000256" key="2">
    <source>
        <dbReference type="ARBA" id="ARBA00022571"/>
    </source>
</evidence>
<feature type="domain" description="Semialdehyde dehydrogenase NAD-binding" evidence="8">
    <location>
        <begin position="6"/>
        <end position="108"/>
    </location>
</feature>
<dbReference type="Gene3D" id="3.40.50.720">
    <property type="entry name" value="NAD(P)-binding Rossmann-like Domain"/>
    <property type="match status" value="1"/>
</dbReference>
<dbReference type="CDD" id="cd23935">
    <property type="entry name" value="AGPR_2_C"/>
    <property type="match status" value="1"/>
</dbReference>
<evidence type="ECO:0000313" key="10">
    <source>
        <dbReference type="Proteomes" id="UP000008952"/>
    </source>
</evidence>
<organism evidence="9 10">
    <name type="scientific">Bartonella tamiae Th239</name>
    <dbReference type="NCBI Taxonomy" id="1094558"/>
    <lineage>
        <taxon>Bacteria</taxon>
        <taxon>Pseudomonadati</taxon>
        <taxon>Pseudomonadota</taxon>
        <taxon>Alphaproteobacteria</taxon>
        <taxon>Hyphomicrobiales</taxon>
        <taxon>Bartonellaceae</taxon>
        <taxon>Bartonella</taxon>
    </lineage>
</organism>
<dbReference type="GO" id="GO:0051287">
    <property type="term" value="F:NAD binding"/>
    <property type="evidence" value="ECO:0007669"/>
    <property type="project" value="InterPro"/>
</dbReference>
<dbReference type="InterPro" id="IPR010136">
    <property type="entry name" value="AGPR_type-2"/>
</dbReference>
<dbReference type="HOGENOM" id="CLU_077118_0_0_5"/>
<dbReference type="STRING" id="1094558.ME5_01407"/>
<dbReference type="PANTHER" id="PTHR32338:SF10">
    <property type="entry name" value="N-ACETYL-GAMMA-GLUTAMYL-PHOSPHATE REDUCTASE, CHLOROPLASTIC-RELATED"/>
    <property type="match status" value="1"/>
</dbReference>
<dbReference type="InterPro" id="IPR023013">
    <property type="entry name" value="AGPR_AS"/>
</dbReference>
<evidence type="ECO:0000256" key="7">
    <source>
        <dbReference type="PROSITE-ProRule" id="PRU10010"/>
    </source>
</evidence>
<dbReference type="AlphaFoldDB" id="J0QSL0"/>
<keyword evidence="2 6" id="KW-0055">Arginine biosynthesis</keyword>
<comment type="caution">
    <text evidence="9">The sequence shown here is derived from an EMBL/GenBank/DDBJ whole genome shotgun (WGS) entry which is preliminary data.</text>
</comment>
<evidence type="ECO:0000256" key="4">
    <source>
        <dbReference type="ARBA" id="ARBA00022857"/>
    </source>
</evidence>
<proteinExistence type="inferred from homology"/>
<dbReference type="RefSeq" id="WP_008039760.1">
    <property type="nucleotide sequence ID" value="NZ_JH725147.1"/>
</dbReference>
<evidence type="ECO:0000256" key="6">
    <source>
        <dbReference type="HAMAP-Rule" id="MF_01110"/>
    </source>
</evidence>
<dbReference type="InterPro" id="IPR050085">
    <property type="entry name" value="AGPR"/>
</dbReference>
<dbReference type="EC" id="1.2.1.38" evidence="6"/>
<dbReference type="SUPFAM" id="SSF55347">
    <property type="entry name" value="Glyceraldehyde-3-phosphate dehydrogenase-like, C-terminal domain"/>
    <property type="match status" value="1"/>
</dbReference>
<dbReference type="eggNOG" id="COG0002">
    <property type="taxonomic scope" value="Bacteria"/>
</dbReference>
<dbReference type="PATRIC" id="fig|1094558.3.peg.1510"/>
<accession>J0QSL0</accession>
<feature type="active site" evidence="6 7">
    <location>
        <position position="119"/>
    </location>
</feature>
<name>J0QSL0_9HYPH</name>
<comment type="subcellular location">
    <subcellularLocation>
        <location evidence="6">Cytoplasm</location>
    </subcellularLocation>
</comment>
<keyword evidence="1 6" id="KW-0963">Cytoplasm</keyword>
<dbReference type="GO" id="GO:0005737">
    <property type="term" value="C:cytoplasm"/>
    <property type="evidence" value="ECO:0007669"/>
    <property type="project" value="UniProtKB-SubCell"/>
</dbReference>
<comment type="pathway">
    <text evidence="6">Amino-acid biosynthesis; L-arginine biosynthesis; N(2)-acetyl-L-ornithine from L-glutamate: step 3/4.</text>
</comment>
<dbReference type="Proteomes" id="UP000008952">
    <property type="component" value="Unassembled WGS sequence"/>
</dbReference>
<evidence type="ECO:0000259" key="8">
    <source>
        <dbReference type="SMART" id="SM00859"/>
    </source>
</evidence>
<dbReference type="PANTHER" id="PTHR32338">
    <property type="entry name" value="N-ACETYL-GAMMA-GLUTAMYL-PHOSPHATE REDUCTASE, CHLOROPLASTIC-RELATED-RELATED"/>
    <property type="match status" value="1"/>
</dbReference>
<evidence type="ECO:0000256" key="5">
    <source>
        <dbReference type="ARBA" id="ARBA00023002"/>
    </source>
</evidence>
<protein>
    <recommendedName>
        <fullName evidence="6">N-acetyl-gamma-glutamyl-phosphate reductase</fullName>
        <shortName evidence="6">AGPR</shortName>
        <ecNumber evidence="6">1.2.1.38</ecNumber>
    </recommendedName>
    <alternativeName>
        <fullName evidence="6">N-acetyl-glutamate semialdehyde dehydrogenase</fullName>
        <shortName evidence="6">NAGSA dehydrogenase</shortName>
    </alternativeName>
</protein>
<dbReference type="Gene3D" id="3.30.360.10">
    <property type="entry name" value="Dihydrodipicolinate Reductase, domain 2"/>
    <property type="match status" value="1"/>
</dbReference>
<comment type="catalytic activity">
    <reaction evidence="6">
        <text>N-acetyl-L-glutamate 5-semialdehyde + phosphate + NADP(+) = N-acetyl-L-glutamyl 5-phosphate + NADPH + H(+)</text>
        <dbReference type="Rhea" id="RHEA:21588"/>
        <dbReference type="ChEBI" id="CHEBI:15378"/>
        <dbReference type="ChEBI" id="CHEBI:29123"/>
        <dbReference type="ChEBI" id="CHEBI:43474"/>
        <dbReference type="ChEBI" id="CHEBI:57783"/>
        <dbReference type="ChEBI" id="CHEBI:57936"/>
        <dbReference type="ChEBI" id="CHEBI:58349"/>
        <dbReference type="EC" id="1.2.1.38"/>
    </reaction>
</comment>
<comment type="function">
    <text evidence="6">Catalyzes the NADPH-dependent reduction of N-acetyl-5-glutamyl phosphate to yield N-acetyl-L-glutamate 5-semialdehyde.</text>
</comment>
<dbReference type="GO" id="GO:0006526">
    <property type="term" value="P:L-arginine biosynthetic process"/>
    <property type="evidence" value="ECO:0007669"/>
    <property type="project" value="UniProtKB-UniRule"/>
</dbReference>
<dbReference type="HAMAP" id="MF_01110">
    <property type="entry name" value="ArgC_type2"/>
    <property type="match status" value="1"/>
</dbReference>
<dbReference type="InterPro" id="IPR000534">
    <property type="entry name" value="Semialdehyde_DH_NAD-bd"/>
</dbReference>
<dbReference type="PROSITE" id="PS01224">
    <property type="entry name" value="ARGC"/>
    <property type="match status" value="1"/>
</dbReference>
<dbReference type="NCBIfam" id="TIGR01851">
    <property type="entry name" value="argC_other"/>
    <property type="match status" value="1"/>
</dbReference>
<dbReference type="Pfam" id="PF22698">
    <property type="entry name" value="Semialdhyde_dhC_1"/>
    <property type="match status" value="1"/>
</dbReference>
<dbReference type="UniPathway" id="UPA00068">
    <property type="reaction ID" value="UER00108"/>
</dbReference>
<comment type="similarity">
    <text evidence="6">Belongs to the NAGSA dehydrogenase family. Type 2 subfamily.</text>
</comment>
<keyword evidence="4 6" id="KW-0521">NADP</keyword>
<dbReference type="SMART" id="SM00859">
    <property type="entry name" value="Semialdhyde_dh"/>
    <property type="match status" value="1"/>
</dbReference>
<gene>
    <name evidence="6" type="primary">argC</name>
    <name evidence="9" type="ORF">ME5_01407</name>
</gene>
<evidence type="ECO:0000313" key="9">
    <source>
        <dbReference type="EMBL" id="EJF88856.1"/>
    </source>
</evidence>
<evidence type="ECO:0000256" key="1">
    <source>
        <dbReference type="ARBA" id="ARBA00022490"/>
    </source>
</evidence>
<reference evidence="9 10" key="1">
    <citation type="submission" date="2012-03" db="EMBL/GenBank/DDBJ databases">
        <title>The Genome Sequence of Bartonella tamiae Th239.</title>
        <authorList>
            <consortium name="The Broad Institute Genome Sequencing Platform"/>
            <consortium name="The Broad Institute Genome Sequencing Center for Infectious Disease"/>
            <person name="Feldgarden M."/>
            <person name="Kirby J."/>
            <person name="Kosoy M."/>
            <person name="Birtles R."/>
            <person name="Probert W.S."/>
            <person name="Chiaraviglio L."/>
            <person name="Young S.K."/>
            <person name="Zeng Q."/>
            <person name="Gargeya S."/>
            <person name="Fitzgerald M."/>
            <person name="Haas B."/>
            <person name="Abouelleil A."/>
            <person name="Alvarado L."/>
            <person name="Arachchi H.M."/>
            <person name="Berlin A."/>
            <person name="Chapman S.B."/>
            <person name="Gearin G."/>
            <person name="Goldberg J."/>
            <person name="Griggs A."/>
            <person name="Gujja S."/>
            <person name="Hansen M."/>
            <person name="Heiman D."/>
            <person name="Howarth C."/>
            <person name="Larimer J."/>
            <person name="Lui A."/>
            <person name="MacDonald P.J.P."/>
            <person name="McCowen C."/>
            <person name="Montmayeur A."/>
            <person name="Murphy C."/>
            <person name="Neiman D."/>
            <person name="Pearson M."/>
            <person name="Priest M."/>
            <person name="Roberts A."/>
            <person name="Saif S."/>
            <person name="Shea T."/>
            <person name="Sisk P."/>
            <person name="Stolte C."/>
            <person name="Sykes S."/>
            <person name="Wortman J."/>
            <person name="Nusbaum C."/>
            <person name="Birren B."/>
        </authorList>
    </citation>
    <scope>NUCLEOTIDE SEQUENCE [LARGE SCALE GENOMIC DNA]</scope>
    <source>
        <strain evidence="9 10">Th239</strain>
    </source>
</reference>
<dbReference type="InterPro" id="IPR036291">
    <property type="entry name" value="NAD(P)-bd_dom_sf"/>
</dbReference>
<dbReference type="InterPro" id="IPR058924">
    <property type="entry name" value="AGPR_dimerisation_dom"/>
</dbReference>
<dbReference type="GO" id="GO:0003942">
    <property type="term" value="F:N-acetyl-gamma-glutamyl-phosphate reductase activity"/>
    <property type="evidence" value="ECO:0007669"/>
    <property type="project" value="UniProtKB-UniRule"/>
</dbReference>
<keyword evidence="3 6" id="KW-0028">Amino-acid biosynthesis</keyword>
<dbReference type="EMBL" id="AIMB01000008">
    <property type="protein sequence ID" value="EJF88856.1"/>
    <property type="molecule type" value="Genomic_DNA"/>
</dbReference>
<sequence>MKTPLTVFIDGEHGTTGLKIRRLLSNRSDINLLTLPHDERHDLSSRLDRLNTADIAILCLPDTAAKDTINQLSTNITTRIIDSSSAFRTNPHWVYGFGEMTTGQIKRIADAQFISNPGCYPTGAISLIRPLREAGIIDEDYPISINAVSGYSGGGKQLIEQMENASKDDAIAANFFTYSLNLQHKHTAEIKKHALLKNTPLFLPSVGRFAQGMIVHLPLHKTLFKKSVKIENLYEIFLNHYANQKIISISTQQEALEINRLDPEMMLNTDKMKIYIFGNEKEGIFNLTAVLDNLGKGSSGAAVQNLNLLLGA</sequence>
<keyword evidence="5 6" id="KW-0560">Oxidoreductase</keyword>